<dbReference type="EMBL" id="JAHBBD010000004">
    <property type="protein sequence ID" value="MBW3082298.1"/>
    <property type="molecule type" value="Genomic_DNA"/>
</dbReference>
<gene>
    <name evidence="2" type="ORF">KIH73_02710</name>
</gene>
<evidence type="ECO:0000313" key="2">
    <source>
        <dbReference type="EMBL" id="MBW3082298.1"/>
    </source>
</evidence>
<evidence type="ECO:0000313" key="3">
    <source>
        <dbReference type="Proteomes" id="UP000812844"/>
    </source>
</evidence>
<name>A0ABS6W726_9BIFI</name>
<accession>A0ABS6W726</accession>
<keyword evidence="1" id="KW-1133">Transmembrane helix</keyword>
<evidence type="ECO:0000256" key="1">
    <source>
        <dbReference type="SAM" id="Phobius"/>
    </source>
</evidence>
<protein>
    <recommendedName>
        <fullName evidence="4">Beta-carotene 15,15'-monooxygenase</fullName>
    </recommendedName>
</protein>
<organism evidence="2 3">
    <name type="scientific">Bifidobacterium phasiani</name>
    <dbReference type="NCBI Taxonomy" id="2834431"/>
    <lineage>
        <taxon>Bacteria</taxon>
        <taxon>Bacillati</taxon>
        <taxon>Actinomycetota</taxon>
        <taxon>Actinomycetes</taxon>
        <taxon>Bifidobacteriales</taxon>
        <taxon>Bifidobacteriaceae</taxon>
        <taxon>Bifidobacterium</taxon>
    </lineage>
</organism>
<keyword evidence="1" id="KW-0812">Transmembrane</keyword>
<feature type="transmembrane region" description="Helical" evidence="1">
    <location>
        <begin position="56"/>
        <end position="74"/>
    </location>
</feature>
<keyword evidence="1" id="KW-0472">Membrane</keyword>
<sequence>MNGDGRGVRRRISPGMALLACCASAACLAYCCMSLVRPHGIPIDYAGFLRYPATNAVLPAYLLLTYVFHVRYRVEEAVRVDIRRELLANAAHLVVVDLAEVAVAVAAFAAMQAIGGTLVAAELPFLALLAVQLLMMNASVGAVQLLLTNCGLVWEHVTAVLIGWYAIAMWLLLPLAGEPVRYLCWFWQPVAPDWRSVAVDLLLPFVGYCVLMAVANVAVFGRRERLEG</sequence>
<evidence type="ECO:0008006" key="4">
    <source>
        <dbReference type="Google" id="ProtNLM"/>
    </source>
</evidence>
<feature type="transmembrane region" description="Helical" evidence="1">
    <location>
        <begin position="123"/>
        <end position="147"/>
    </location>
</feature>
<feature type="transmembrane region" description="Helical" evidence="1">
    <location>
        <begin position="12"/>
        <end position="36"/>
    </location>
</feature>
<feature type="transmembrane region" description="Helical" evidence="1">
    <location>
        <begin position="197"/>
        <end position="220"/>
    </location>
</feature>
<dbReference type="RefSeq" id="WP_219080291.1">
    <property type="nucleotide sequence ID" value="NZ_JAHBBD010000004.1"/>
</dbReference>
<proteinExistence type="predicted"/>
<keyword evidence="3" id="KW-1185">Reference proteome</keyword>
<feature type="transmembrane region" description="Helical" evidence="1">
    <location>
        <begin position="86"/>
        <end position="111"/>
    </location>
</feature>
<dbReference type="Proteomes" id="UP000812844">
    <property type="component" value="Unassembled WGS sequence"/>
</dbReference>
<feature type="transmembrane region" description="Helical" evidence="1">
    <location>
        <begin position="159"/>
        <end position="177"/>
    </location>
</feature>
<dbReference type="PROSITE" id="PS51257">
    <property type="entry name" value="PROKAR_LIPOPROTEIN"/>
    <property type="match status" value="1"/>
</dbReference>
<comment type="caution">
    <text evidence="2">The sequence shown here is derived from an EMBL/GenBank/DDBJ whole genome shotgun (WGS) entry which is preliminary data.</text>
</comment>
<reference evidence="2 3" key="1">
    <citation type="submission" date="2021-05" db="EMBL/GenBank/DDBJ databases">
        <title>Phylogenetic classification of ten novel species belonging to the genus Bifidobacterium comprising B. colchicus sp. nov., B. abeli sp. nov., B. bicoloris sp. nov., B. guerezis sp. nov., B. rosaliae sp. nov., B. santillanensis sp. nov., B. argentati sp. nov., B. amazzoni sp. nov., B. pluviali sp. nov., and B. pinnaculum sp. nov.</title>
        <authorList>
            <person name="Lugli G.A."/>
            <person name="Ruiz Garcia L."/>
            <person name="Margolles A."/>
            <person name="Ventura M."/>
        </authorList>
    </citation>
    <scope>NUCLEOTIDE SEQUENCE [LARGE SCALE GENOMIC DNA]</scope>
    <source>
        <strain evidence="2 3">6T3</strain>
    </source>
</reference>